<proteinExistence type="inferred from homology"/>
<evidence type="ECO:0000313" key="10">
    <source>
        <dbReference type="Proteomes" id="UP000070620"/>
    </source>
</evidence>
<name>A0A136PWR7_9ACTN</name>
<dbReference type="InterPro" id="IPR038770">
    <property type="entry name" value="Na+/solute_symporter_sf"/>
</dbReference>
<dbReference type="InterPro" id="IPR006153">
    <property type="entry name" value="Cation/H_exchanger_TM"/>
</dbReference>
<dbReference type="EMBL" id="LRQV01000013">
    <property type="protein sequence ID" value="KXK62787.1"/>
    <property type="molecule type" value="Genomic_DNA"/>
</dbReference>
<feature type="transmembrane region" description="Helical" evidence="7">
    <location>
        <begin position="180"/>
        <end position="202"/>
    </location>
</feature>
<dbReference type="Gene3D" id="3.30.40.10">
    <property type="entry name" value="Zinc/RING finger domain, C3HC4 (zinc finger)"/>
    <property type="match status" value="1"/>
</dbReference>
<feature type="transmembrane region" description="Helical" evidence="7">
    <location>
        <begin position="237"/>
        <end position="255"/>
    </location>
</feature>
<accession>A0A136PWR7</accession>
<evidence type="ECO:0000313" key="9">
    <source>
        <dbReference type="EMBL" id="KXK62787.1"/>
    </source>
</evidence>
<feature type="transmembrane region" description="Helical" evidence="7">
    <location>
        <begin position="56"/>
        <end position="75"/>
    </location>
</feature>
<dbReference type="SUPFAM" id="SSF57850">
    <property type="entry name" value="RING/U-box"/>
    <property type="match status" value="1"/>
</dbReference>
<evidence type="ECO:0000256" key="6">
    <source>
        <dbReference type="ARBA" id="ARBA00023136"/>
    </source>
</evidence>
<keyword evidence="10" id="KW-1185">Reference proteome</keyword>
<keyword evidence="4 7" id="KW-0812">Transmembrane</keyword>
<gene>
    <name evidence="9" type="ORF">AWW66_06260</name>
</gene>
<dbReference type="GO" id="GO:0016020">
    <property type="term" value="C:membrane"/>
    <property type="evidence" value="ECO:0007669"/>
    <property type="project" value="UniProtKB-SubCell"/>
</dbReference>
<dbReference type="OrthoDB" id="120315at2"/>
<feature type="transmembrane region" description="Helical" evidence="7">
    <location>
        <begin position="328"/>
        <end position="347"/>
    </location>
</feature>
<feature type="transmembrane region" description="Helical" evidence="7">
    <location>
        <begin position="148"/>
        <end position="168"/>
    </location>
</feature>
<feature type="transmembrane region" description="Helical" evidence="7">
    <location>
        <begin position="214"/>
        <end position="231"/>
    </location>
</feature>
<dbReference type="InterPro" id="IPR001607">
    <property type="entry name" value="Znf_UBP"/>
</dbReference>
<dbReference type="PROSITE" id="PS50271">
    <property type="entry name" value="ZF_UBP"/>
    <property type="match status" value="1"/>
</dbReference>
<evidence type="ECO:0000256" key="1">
    <source>
        <dbReference type="ARBA" id="ARBA00004141"/>
    </source>
</evidence>
<dbReference type="GO" id="GO:1902600">
    <property type="term" value="P:proton transmembrane transport"/>
    <property type="evidence" value="ECO:0007669"/>
    <property type="project" value="InterPro"/>
</dbReference>
<feature type="transmembrane region" description="Helical" evidence="7">
    <location>
        <begin position="294"/>
        <end position="316"/>
    </location>
</feature>
<evidence type="ECO:0000256" key="5">
    <source>
        <dbReference type="ARBA" id="ARBA00022989"/>
    </source>
</evidence>
<dbReference type="Proteomes" id="UP000070620">
    <property type="component" value="Unassembled WGS sequence"/>
</dbReference>
<evidence type="ECO:0000256" key="7">
    <source>
        <dbReference type="SAM" id="Phobius"/>
    </source>
</evidence>
<comment type="similarity">
    <text evidence="2">Belongs to the monovalent cation:proton antiporter 2 (CPA2) transporter (TC 2.A.37) family.</text>
</comment>
<reference evidence="9 10" key="1">
    <citation type="submission" date="2016-01" db="EMBL/GenBank/DDBJ databases">
        <title>Whole genome sequence and analysis of Micromonospora rosaria DSM 803, which can produce antibacterial substance rosamicin.</title>
        <authorList>
            <person name="Yang H."/>
            <person name="He X."/>
            <person name="Zhu D."/>
        </authorList>
    </citation>
    <scope>NUCLEOTIDE SEQUENCE [LARGE SCALE GENOMIC DNA]</scope>
    <source>
        <strain evidence="9 10">DSM 803</strain>
    </source>
</reference>
<dbReference type="GO" id="GO:0015297">
    <property type="term" value="F:antiporter activity"/>
    <property type="evidence" value="ECO:0007669"/>
    <property type="project" value="InterPro"/>
</dbReference>
<keyword evidence="5 7" id="KW-1133">Transmembrane helix</keyword>
<evidence type="ECO:0000259" key="8">
    <source>
        <dbReference type="PROSITE" id="PS50271"/>
    </source>
</evidence>
<dbReference type="PANTHER" id="PTHR42751">
    <property type="entry name" value="SODIUM/HYDROGEN EXCHANGER FAMILY/TRKA DOMAIN PROTEIN"/>
    <property type="match status" value="1"/>
</dbReference>
<dbReference type="InterPro" id="IPR013083">
    <property type="entry name" value="Znf_RING/FYVE/PHD"/>
</dbReference>
<feature type="transmembrane region" description="Helical" evidence="7">
    <location>
        <begin position="262"/>
        <end position="282"/>
    </location>
</feature>
<dbReference type="RefSeq" id="WP_067361048.1">
    <property type="nucleotide sequence ID" value="NZ_JBIUBN010000023.1"/>
</dbReference>
<keyword evidence="6 7" id="KW-0472">Membrane</keyword>
<feature type="transmembrane region" description="Helical" evidence="7">
    <location>
        <begin position="87"/>
        <end position="111"/>
    </location>
</feature>
<evidence type="ECO:0000256" key="4">
    <source>
        <dbReference type="ARBA" id="ARBA00022692"/>
    </source>
</evidence>
<evidence type="ECO:0000256" key="2">
    <source>
        <dbReference type="ARBA" id="ARBA00005551"/>
    </source>
</evidence>
<protein>
    <submittedName>
        <fullName evidence="9">Transporter</fullName>
    </submittedName>
</protein>
<dbReference type="Pfam" id="PF02148">
    <property type="entry name" value="zf-UBP"/>
    <property type="match status" value="1"/>
</dbReference>
<comment type="subcellular location">
    <subcellularLocation>
        <location evidence="1">Membrane</location>
        <topology evidence="1">Multi-pass membrane protein</topology>
    </subcellularLocation>
</comment>
<sequence length="492" mass="52118">MHAELLGFGALVLVAGLLARAGRRVNLPTVPFFMLAGILLGPATPGPVLIAHPEDLSLLASLGLVLLLFHLGVEFPVQQVLGSGKRLFVAAGCYIALNISAGLALGFALGWGGHEAFVIAGALGISSSAIATKLLIELRRLANAETPVILGIIVIEDLFLALYLALLSPILSGAGSAGELALRIGISFGYLVVLFAVARYGARLVARVIDSREDELLALLMVGLVLLVAGISAEIGVSDAIGALMIGLVVARTTVRERVERLVLPLRDVFAAVFFVVFGLSIDVGEIGTVALPVLAAVLLTIVINVVAGLVAGRLFGLNQRGAANVGLTVLGRGEFSLILATLALTAGLDPRLGPFIALYVLVLAVLSPLLAANSRYLARVIPDRILHPGWRYVREETISTACTHLDRIQITESDAEECPQCVATGDDWVQLRMCLTCGAVRCCSDSPHNHAEEHFRQTGHPLIRSLEPGEEWRYCYVDATLVREPIGSTRP</sequence>
<dbReference type="GO" id="GO:0008270">
    <property type="term" value="F:zinc ion binding"/>
    <property type="evidence" value="ECO:0007669"/>
    <property type="project" value="InterPro"/>
</dbReference>
<dbReference type="PANTHER" id="PTHR42751:SF4">
    <property type="entry name" value="K(+)_H(+) ANTIPORTER SUBUNIT KHTU"/>
    <property type="match status" value="1"/>
</dbReference>
<dbReference type="AlphaFoldDB" id="A0A136PWR7"/>
<dbReference type="Pfam" id="PF00999">
    <property type="entry name" value="Na_H_Exchanger"/>
    <property type="match status" value="1"/>
</dbReference>
<comment type="caution">
    <text evidence="9">The sequence shown here is derived from an EMBL/GenBank/DDBJ whole genome shotgun (WGS) entry which is preliminary data.</text>
</comment>
<evidence type="ECO:0000256" key="3">
    <source>
        <dbReference type="ARBA" id="ARBA00022448"/>
    </source>
</evidence>
<feature type="domain" description="UBP-type" evidence="8">
    <location>
        <begin position="401"/>
        <end position="492"/>
    </location>
</feature>
<keyword evidence="3" id="KW-0813">Transport</keyword>
<feature type="transmembrane region" description="Helical" evidence="7">
    <location>
        <begin position="117"/>
        <end position="136"/>
    </location>
</feature>
<organism evidence="9 10">
    <name type="scientific">Micromonospora rosaria</name>
    <dbReference type="NCBI Taxonomy" id="47874"/>
    <lineage>
        <taxon>Bacteria</taxon>
        <taxon>Bacillati</taxon>
        <taxon>Actinomycetota</taxon>
        <taxon>Actinomycetes</taxon>
        <taxon>Micromonosporales</taxon>
        <taxon>Micromonosporaceae</taxon>
        <taxon>Micromonospora</taxon>
    </lineage>
</organism>
<feature type="transmembrane region" description="Helical" evidence="7">
    <location>
        <begin position="353"/>
        <end position="373"/>
    </location>
</feature>
<dbReference type="Gene3D" id="1.20.1530.20">
    <property type="match status" value="1"/>
</dbReference>